<feature type="region of interest" description="Disordered" evidence="1">
    <location>
        <begin position="181"/>
        <end position="207"/>
    </location>
</feature>
<protein>
    <recommendedName>
        <fullName evidence="3">YdbS-like PH domain-containing protein</fullName>
    </recommendedName>
</protein>
<evidence type="ECO:0000313" key="4">
    <source>
        <dbReference type="EMBL" id="AJC11962.1"/>
    </source>
</evidence>
<keyword evidence="5" id="KW-1185">Reference proteome</keyword>
<dbReference type="PANTHER" id="PTHR34473">
    <property type="entry name" value="UPF0699 TRANSMEMBRANE PROTEIN YDBS"/>
    <property type="match status" value="1"/>
</dbReference>
<reference evidence="4 5" key="2">
    <citation type="journal article" date="2015" name="Genome Announc.">
        <title>Complete Genome Sequence of Coriobacteriaceae Strain 68-1-3, a Novel Mucus-Degrading Isolate from the Swine Intestinal Tract.</title>
        <authorList>
            <person name="Looft T."/>
            <person name="Bayles D.O."/>
            <person name="Alt D.P."/>
            <person name="Stanton T.B."/>
        </authorList>
    </citation>
    <scope>NUCLEOTIDE SEQUENCE [LARGE SCALE GENOMIC DNA]</scope>
    <source>
        <strain evidence="4 5">68-1-3</strain>
    </source>
</reference>
<feature type="transmembrane region" description="Helical" evidence="2">
    <location>
        <begin position="478"/>
        <end position="498"/>
    </location>
</feature>
<dbReference type="OrthoDB" id="3190163at2"/>
<dbReference type="HOGENOM" id="CLU_453275_0_0_11"/>
<keyword evidence="2" id="KW-0472">Membrane</keyword>
<evidence type="ECO:0000259" key="3">
    <source>
        <dbReference type="Pfam" id="PF03703"/>
    </source>
</evidence>
<dbReference type="RefSeq" id="WP_039688925.1">
    <property type="nucleotide sequence ID" value="NZ_CP009302.1"/>
</dbReference>
<accession>A0A0A8B9Z2</accession>
<feature type="domain" description="YdbS-like PH" evidence="3">
    <location>
        <begin position="508"/>
        <end position="578"/>
    </location>
</feature>
<evidence type="ECO:0000313" key="5">
    <source>
        <dbReference type="Proteomes" id="UP000031121"/>
    </source>
</evidence>
<organism evidence="4 5">
    <name type="scientific">Berryella intestinalis</name>
    <dbReference type="NCBI Taxonomy" id="1531429"/>
    <lineage>
        <taxon>Bacteria</taxon>
        <taxon>Bacillati</taxon>
        <taxon>Actinomycetota</taxon>
        <taxon>Coriobacteriia</taxon>
        <taxon>Eggerthellales</taxon>
        <taxon>Eggerthellaceae</taxon>
        <taxon>Berryella</taxon>
    </lineage>
</organism>
<evidence type="ECO:0000256" key="1">
    <source>
        <dbReference type="SAM" id="MobiDB-lite"/>
    </source>
</evidence>
<feature type="transmembrane region" description="Helical" evidence="2">
    <location>
        <begin position="24"/>
        <end position="47"/>
    </location>
</feature>
<dbReference type="EMBL" id="CP009302">
    <property type="protein sequence ID" value="AJC11962.1"/>
    <property type="molecule type" value="Genomic_DNA"/>
</dbReference>
<feature type="transmembrane region" description="Helical" evidence="2">
    <location>
        <begin position="287"/>
        <end position="312"/>
    </location>
</feature>
<feature type="compositionally biased region" description="Low complexity" evidence="1">
    <location>
        <begin position="181"/>
        <end position="206"/>
    </location>
</feature>
<feature type="transmembrane region" description="Helical" evidence="2">
    <location>
        <begin position="67"/>
        <end position="87"/>
    </location>
</feature>
<dbReference type="AlphaFoldDB" id="A0A0A8B9Z2"/>
<feature type="domain" description="YdbS-like PH" evidence="3">
    <location>
        <begin position="89"/>
        <end position="168"/>
    </location>
</feature>
<proteinExistence type="predicted"/>
<dbReference type="STRING" id="1531429.JI75_04040"/>
<evidence type="ECO:0000256" key="2">
    <source>
        <dbReference type="SAM" id="Phobius"/>
    </source>
</evidence>
<dbReference type="PANTHER" id="PTHR34473:SF2">
    <property type="entry name" value="UPF0699 TRANSMEMBRANE PROTEIN YDBT"/>
    <property type="match status" value="1"/>
</dbReference>
<reference evidence="5" key="1">
    <citation type="submission" date="2014-08" db="EMBL/GenBank/DDBJ databases">
        <title>Coriobacteriaceae sp. complete genome.</title>
        <authorList>
            <person name="Looft T."/>
            <person name="Bayles D.O."/>
            <person name="Stanton T.B."/>
        </authorList>
    </citation>
    <scope>NUCLEOTIDE SEQUENCE [LARGE SCALE GENOMIC DNA]</scope>
    <source>
        <strain evidence="5">68-1-3</strain>
    </source>
</reference>
<dbReference type="InterPro" id="IPR005182">
    <property type="entry name" value="YdbS-like_PH"/>
</dbReference>
<feature type="domain" description="YdbS-like PH" evidence="3">
    <location>
        <begin position="313"/>
        <end position="397"/>
    </location>
</feature>
<sequence>MSEAPETPTHFATGEMFKVHHSYLWLRFLSIAFSLVVIAVTSLPGIVSALVSGGRSALRLSVSGPEIVAAIVVLAFALALAFVVNVMEYNRLRYGFDEGEFSLHSGIVTKKRVHVPYSKVQSVNHTASILQRVAGVCTLQIETAGGAANKGVKVPYICLADAERIREELFLRKARALGAVPSASGASNPVAAAPGAPGSPARPAAVQGAGAPNVLDQATSDVSDWRGAWGGGAVGLEPVTAEGSLSNKQLLLSVLASSEPQVLAVILCTVVGAGAVASWLVHPAFMLIAVGVSLLALFVWACMLVGFAARFAGFKMRRRGSRIEVEHGLLQRVFSSIEVERIQSVNIRQSFVRKCFGYCELSLGRIDSVDLEEGSKGVSAMSPGVLVVHPFLKLSDASVLLGRLLPEFEACVDRPVSRRVAPVALRRALIRDCIWKNAGFYFAVVAAVLAPLFGGAAAQLPLDVFEVAALRALEVACWFVVVLALVAIAIAAVNAVVWTKESGVDFGSGRIAILSGGLRSSLTVCPKPKVQDLRLESNPFQRAAGVVSVVATTAAGVGRTSVRLRDLSEEDGFAVLSWFAGRVKPN</sequence>
<dbReference type="Pfam" id="PF03703">
    <property type="entry name" value="bPH_2"/>
    <property type="match status" value="3"/>
</dbReference>
<feature type="transmembrane region" description="Helical" evidence="2">
    <location>
        <begin position="262"/>
        <end position="281"/>
    </location>
</feature>
<keyword evidence="2" id="KW-0812">Transmembrane</keyword>
<gene>
    <name evidence="4" type="ORF">JI75_04040</name>
</gene>
<keyword evidence="2" id="KW-1133">Transmembrane helix</keyword>
<dbReference type="Proteomes" id="UP000031121">
    <property type="component" value="Chromosome"/>
</dbReference>
<feature type="transmembrane region" description="Helical" evidence="2">
    <location>
        <begin position="438"/>
        <end position="458"/>
    </location>
</feature>
<name>A0A0A8B9Z2_9ACTN</name>
<dbReference type="KEGG" id="cbac:JI75_04040"/>